<accession>A0A438AHS6</accession>
<comment type="caution">
    <text evidence="5">The sequence shown here is derived from an EMBL/GenBank/DDBJ whole genome shotgun (WGS) entry which is preliminary data.</text>
</comment>
<feature type="compositionally biased region" description="Acidic residues" evidence="3">
    <location>
        <begin position="48"/>
        <end position="66"/>
    </location>
</feature>
<evidence type="ECO:0000256" key="1">
    <source>
        <dbReference type="ARBA" id="ARBA00003565"/>
    </source>
</evidence>
<dbReference type="PANTHER" id="PTHR13887:SF56">
    <property type="entry name" value="THIOREDOXIN-LIKE REDUCTASE RV2466C"/>
    <property type="match status" value="1"/>
</dbReference>
<comment type="function">
    <text evidence="1">May be required for disulfide bond formation in some proteins.</text>
</comment>
<feature type="compositionally biased region" description="Low complexity" evidence="3">
    <location>
        <begin position="67"/>
        <end position="86"/>
    </location>
</feature>
<reference evidence="5 6" key="1">
    <citation type="submission" date="2018-11" db="EMBL/GenBank/DDBJ databases">
        <title>Mesobaculum littorinae gen. nov., sp. nov., isolated from Littorina scabra that represents a novel genus of the order Rhodobacteraceae.</title>
        <authorList>
            <person name="Li F."/>
        </authorList>
    </citation>
    <scope>NUCLEOTIDE SEQUENCE [LARGE SCALE GENOMIC DNA]</scope>
    <source>
        <strain evidence="5 6">M0103</strain>
    </source>
</reference>
<evidence type="ECO:0000256" key="3">
    <source>
        <dbReference type="SAM" id="MobiDB-lite"/>
    </source>
</evidence>
<proteinExistence type="inferred from homology"/>
<protein>
    <submittedName>
        <fullName evidence="5">DsbA family protein</fullName>
    </submittedName>
</protein>
<dbReference type="InterPro" id="IPR013766">
    <property type="entry name" value="Thioredoxin_domain"/>
</dbReference>
<dbReference type="InterPro" id="IPR036249">
    <property type="entry name" value="Thioredoxin-like_sf"/>
</dbReference>
<feature type="compositionally biased region" description="Polar residues" evidence="3">
    <location>
        <begin position="37"/>
        <end position="47"/>
    </location>
</feature>
<dbReference type="InterPro" id="IPR012336">
    <property type="entry name" value="Thioredoxin-like_fold"/>
</dbReference>
<evidence type="ECO:0000256" key="2">
    <source>
        <dbReference type="ARBA" id="ARBA00005791"/>
    </source>
</evidence>
<dbReference type="OrthoDB" id="8478320at2"/>
<dbReference type="AlphaFoldDB" id="A0A438AHS6"/>
<evidence type="ECO:0000313" key="5">
    <source>
        <dbReference type="EMBL" id="RVV98242.1"/>
    </source>
</evidence>
<dbReference type="EMBL" id="RQXX01000003">
    <property type="protein sequence ID" value="RVV98242.1"/>
    <property type="molecule type" value="Genomic_DNA"/>
</dbReference>
<dbReference type="Gene3D" id="3.40.30.10">
    <property type="entry name" value="Glutaredoxin"/>
    <property type="match status" value="1"/>
</dbReference>
<evidence type="ECO:0000313" key="6">
    <source>
        <dbReference type="Proteomes" id="UP000285908"/>
    </source>
</evidence>
<sequence length="265" mass="28002">MAASAQATETDTGTGTETEAGAETGTPGSTEMGASDTGVTDTGASDQDSTDSETGAEEAAEGEEAADTGAETAAETATDTAADADTGSAPKVVEMTMGDADAPVTVVEYASFTCPHCAHFHQDVLPQIKANYIDSGDVRFVFREVYFDRFGLWAGMVARCGGEERYFGIADVIFERQREWTRGQPAEIAANLRRIGKTAGMDEATLDACLQDAEMAEALVARFEETSQEDGIDATPSFIINGEKFSNMGYDAFAETLDEQIEAAQ</sequence>
<gene>
    <name evidence="5" type="ORF">EKE94_11445</name>
</gene>
<feature type="domain" description="Thioredoxin" evidence="4">
    <location>
        <begin position="71"/>
        <end position="211"/>
    </location>
</feature>
<keyword evidence="6" id="KW-1185">Reference proteome</keyword>
<feature type="region of interest" description="Disordered" evidence="3">
    <location>
        <begin position="1"/>
        <end position="86"/>
    </location>
</feature>
<feature type="compositionally biased region" description="Low complexity" evidence="3">
    <location>
        <begin position="7"/>
        <end position="31"/>
    </location>
</feature>
<name>A0A438AHS6_9RHOB</name>
<organism evidence="5 6">
    <name type="scientific">Mesobaculum littorinae</name>
    <dbReference type="NCBI Taxonomy" id="2486419"/>
    <lineage>
        <taxon>Bacteria</taxon>
        <taxon>Pseudomonadati</taxon>
        <taxon>Pseudomonadota</taxon>
        <taxon>Alphaproteobacteria</taxon>
        <taxon>Rhodobacterales</taxon>
        <taxon>Roseobacteraceae</taxon>
        <taxon>Mesobaculum</taxon>
    </lineage>
</organism>
<dbReference type="PANTHER" id="PTHR13887">
    <property type="entry name" value="GLUTATHIONE S-TRANSFERASE KAPPA"/>
    <property type="match status" value="1"/>
</dbReference>
<dbReference type="Pfam" id="PF13462">
    <property type="entry name" value="Thioredoxin_4"/>
    <property type="match status" value="1"/>
</dbReference>
<dbReference type="Proteomes" id="UP000285908">
    <property type="component" value="Unassembled WGS sequence"/>
</dbReference>
<dbReference type="SUPFAM" id="SSF52833">
    <property type="entry name" value="Thioredoxin-like"/>
    <property type="match status" value="1"/>
</dbReference>
<dbReference type="PROSITE" id="PS51352">
    <property type="entry name" value="THIOREDOXIN_2"/>
    <property type="match status" value="1"/>
</dbReference>
<comment type="similarity">
    <text evidence="2">Belongs to the thioredoxin family. DsbA subfamily.</text>
</comment>
<evidence type="ECO:0000259" key="4">
    <source>
        <dbReference type="PROSITE" id="PS51352"/>
    </source>
</evidence>